<dbReference type="EMBL" id="FONY01000034">
    <property type="protein sequence ID" value="SFF43727.1"/>
    <property type="molecule type" value="Genomic_DNA"/>
</dbReference>
<evidence type="ECO:0000313" key="3">
    <source>
        <dbReference type="Proteomes" id="UP000199513"/>
    </source>
</evidence>
<dbReference type="OrthoDB" id="1118734at2"/>
<reference evidence="2 3" key="1">
    <citation type="submission" date="2016-10" db="EMBL/GenBank/DDBJ databases">
        <authorList>
            <person name="de Groot N.N."/>
        </authorList>
    </citation>
    <scope>NUCLEOTIDE SEQUENCE [LARGE SCALE GENOMIC DNA]</scope>
    <source>
        <strain>GEY</strain>
        <strain evidence="3">DSM 9560</strain>
    </source>
</reference>
<evidence type="ECO:0000313" key="2">
    <source>
        <dbReference type="EMBL" id="SFF43727.1"/>
    </source>
</evidence>
<evidence type="ECO:0008006" key="4">
    <source>
        <dbReference type="Google" id="ProtNLM"/>
    </source>
</evidence>
<organism evidence="2 3">
    <name type="scientific">Thermoflexibacter ruber</name>
    <dbReference type="NCBI Taxonomy" id="1003"/>
    <lineage>
        <taxon>Bacteria</taxon>
        <taxon>Pseudomonadati</taxon>
        <taxon>Bacteroidota</taxon>
        <taxon>Cytophagia</taxon>
        <taxon>Cytophagales</taxon>
        <taxon>Thermoflexibacteraceae</taxon>
        <taxon>Thermoflexibacter</taxon>
    </lineage>
</organism>
<dbReference type="Proteomes" id="UP000199513">
    <property type="component" value="Unassembled WGS sequence"/>
</dbReference>
<gene>
    <name evidence="2" type="ORF">SAMN04488541_103424</name>
</gene>
<keyword evidence="3" id="KW-1185">Reference proteome</keyword>
<dbReference type="STRING" id="1003.SAMN04488541_103424"/>
<protein>
    <recommendedName>
        <fullName evidence="4">DUF2490 domain-containing protein</fullName>
    </recommendedName>
</protein>
<sequence length="251" mass="30099">MKIKRLTLFVCLWLSGQSVFAQNLKQVIDREQVWTAYFNQTRFTNKLGFWFDGHLRRTDNFLEKWSTGIARFGLTYYVNDHIKLTAGYAYINHFPADGHKNISQPEHRPWQQVQWHTNSKRMKIMQWFRSEQRFRQKIKSDDELAEGYNFNYRFRYNFSLAVALGKRNFEPQSLSFIFSNELHINLGKEITYNTFDQNRLFLGLGYQISPNAQLQLGYMNIFQQLSSGNKYYNNHTIRAFVFHTLDLRKKE</sequence>
<dbReference type="InterPro" id="IPR019619">
    <property type="entry name" value="DUF2490"/>
</dbReference>
<keyword evidence="1" id="KW-0732">Signal</keyword>
<dbReference type="AlphaFoldDB" id="A0A1I2IRQ2"/>
<feature type="chain" id="PRO_5011504143" description="DUF2490 domain-containing protein" evidence="1">
    <location>
        <begin position="22"/>
        <end position="251"/>
    </location>
</feature>
<feature type="signal peptide" evidence="1">
    <location>
        <begin position="1"/>
        <end position="21"/>
    </location>
</feature>
<dbReference type="Pfam" id="PF10677">
    <property type="entry name" value="DUF2490"/>
    <property type="match status" value="1"/>
</dbReference>
<accession>A0A1I2IRQ2</accession>
<dbReference type="SUPFAM" id="SSF56935">
    <property type="entry name" value="Porins"/>
    <property type="match status" value="1"/>
</dbReference>
<dbReference type="RefSeq" id="WP_091548649.1">
    <property type="nucleotide sequence ID" value="NZ_FONY01000034.1"/>
</dbReference>
<name>A0A1I2IRQ2_9BACT</name>
<proteinExistence type="predicted"/>
<evidence type="ECO:0000256" key="1">
    <source>
        <dbReference type="SAM" id="SignalP"/>
    </source>
</evidence>